<name>A0A6P8HJF7_ACTTE</name>
<dbReference type="OrthoDB" id="1366754at2759"/>
<reference evidence="4" key="1">
    <citation type="submission" date="2025-08" db="UniProtKB">
        <authorList>
            <consortium name="RefSeq"/>
        </authorList>
    </citation>
    <scope>IDENTIFICATION</scope>
    <source>
        <tissue evidence="4">Tentacle</tissue>
    </source>
</reference>
<feature type="non-terminal residue" evidence="4">
    <location>
        <position position="433"/>
    </location>
</feature>
<feature type="region of interest" description="Disordered" evidence="1">
    <location>
        <begin position="79"/>
        <end position="103"/>
    </location>
</feature>
<feature type="signal peptide" evidence="2">
    <location>
        <begin position="1"/>
        <end position="20"/>
    </location>
</feature>
<sequence>MVKTLLAVVTLVTFLTENLCSQQPGLNSKHQVRQNGAAHLYNYPALNNHNDRSVPLVSNNVPNNQIYWNKFLNKVSLSDGGNRKDKNQSANINPNETKHENNDSLKLPKQQRKNLLAKVIKKTSTNPEANPANDDVTASKRVAPVVAGALTKLAGNEKVQEAVVDKGIEVAGKLVDKYFENIDEAQKKSSEFLKKQIKLDIMPDKGWETEDMFVPPGYHINAEVEGSEPSTGADDTVQPYNYPAGLGGVLMNGCWGTDYKEGDPCYNAMEKTEQCRDMIDGAAFIGVGFDGRGQYSPESRKMSIIQRSCGGHSSYDNLQVPDTMNVHGIYDTSAHMTVFTSRSEYQKYLQNEAGVSGSVLGFYAGVKTAWGSSESGAKQTNLAIFDIDVDRYEIFQDEVKPQDLSRSFLREFINLPNSYFEPGAPAKFQDFIL</sequence>
<dbReference type="PANTHER" id="PTHR46549">
    <property type="entry name" value="MACPF DOMAIN-CONTAINING PROTEIN"/>
    <property type="match status" value="1"/>
</dbReference>
<dbReference type="InParanoid" id="A0A6P8HJF7"/>
<evidence type="ECO:0000313" key="4">
    <source>
        <dbReference type="RefSeq" id="XP_031555976.1"/>
    </source>
</evidence>
<dbReference type="Proteomes" id="UP000515163">
    <property type="component" value="Unplaced"/>
</dbReference>
<dbReference type="AlphaFoldDB" id="A0A6P8HJF7"/>
<proteinExistence type="predicted"/>
<feature type="chain" id="PRO_5027626025" evidence="2">
    <location>
        <begin position="21"/>
        <end position="433"/>
    </location>
</feature>
<organism evidence="3 4">
    <name type="scientific">Actinia tenebrosa</name>
    <name type="common">Australian red waratah sea anemone</name>
    <dbReference type="NCBI Taxonomy" id="6105"/>
    <lineage>
        <taxon>Eukaryota</taxon>
        <taxon>Metazoa</taxon>
        <taxon>Cnidaria</taxon>
        <taxon>Anthozoa</taxon>
        <taxon>Hexacorallia</taxon>
        <taxon>Actiniaria</taxon>
        <taxon>Actiniidae</taxon>
        <taxon>Actinia</taxon>
    </lineage>
</organism>
<evidence type="ECO:0000256" key="2">
    <source>
        <dbReference type="SAM" id="SignalP"/>
    </source>
</evidence>
<gene>
    <name evidence="4" type="primary">LOC116292764</name>
</gene>
<dbReference type="PANTHER" id="PTHR46549:SF1">
    <property type="entry name" value="MACPF DOMAIN-CONTAINING PROTEIN"/>
    <property type="match status" value="1"/>
</dbReference>
<protein>
    <submittedName>
        <fullName evidence="4">Uncharacterized protein LOC116292764</fullName>
    </submittedName>
</protein>
<dbReference type="KEGG" id="aten:116292764"/>
<evidence type="ECO:0000313" key="3">
    <source>
        <dbReference type="Proteomes" id="UP000515163"/>
    </source>
</evidence>
<accession>A0A6P8HJF7</accession>
<dbReference type="RefSeq" id="XP_031555976.1">
    <property type="nucleotide sequence ID" value="XM_031700116.1"/>
</dbReference>
<keyword evidence="3" id="KW-1185">Reference proteome</keyword>
<dbReference type="GeneID" id="116292764"/>
<keyword evidence="2" id="KW-0732">Signal</keyword>
<evidence type="ECO:0000256" key="1">
    <source>
        <dbReference type="SAM" id="MobiDB-lite"/>
    </source>
</evidence>